<dbReference type="InterPro" id="IPR009362">
    <property type="entry name" value="YhcG_C"/>
</dbReference>
<keyword evidence="3" id="KW-1185">Reference proteome</keyword>
<protein>
    <submittedName>
        <fullName evidence="2">DUF1016 domain-containing protein</fullName>
    </submittedName>
</protein>
<dbReference type="Proteomes" id="UP001057561">
    <property type="component" value="Chromosome"/>
</dbReference>
<feature type="domain" description="YhcG PDDEXK nuclease" evidence="1">
    <location>
        <begin position="11"/>
        <end position="146"/>
    </location>
</feature>
<evidence type="ECO:0000313" key="3">
    <source>
        <dbReference type="Proteomes" id="UP001057561"/>
    </source>
</evidence>
<organism evidence="2 3">
    <name type="scientific">Dolichospermum heterosporum TAC447</name>
    <dbReference type="NCBI Taxonomy" id="747523"/>
    <lineage>
        <taxon>Bacteria</taxon>
        <taxon>Bacillati</taxon>
        <taxon>Cyanobacteriota</taxon>
        <taxon>Cyanophyceae</taxon>
        <taxon>Nostocales</taxon>
        <taxon>Aphanizomenonaceae</taxon>
        <taxon>Dolichospermum</taxon>
        <taxon>Dolichospermum heterosporum</taxon>
    </lineage>
</organism>
<evidence type="ECO:0000259" key="1">
    <source>
        <dbReference type="Pfam" id="PF06250"/>
    </source>
</evidence>
<dbReference type="Pfam" id="PF06250">
    <property type="entry name" value="YhcG_C"/>
    <property type="match status" value="1"/>
</dbReference>
<evidence type="ECO:0000313" key="2">
    <source>
        <dbReference type="EMBL" id="UUO18046.1"/>
    </source>
</evidence>
<gene>
    <name evidence="2" type="ORF">NG743_22230</name>
</gene>
<proteinExistence type="predicted"/>
<dbReference type="InterPro" id="IPR053148">
    <property type="entry name" value="PD-DEXK-like_domain"/>
</dbReference>
<dbReference type="PANTHER" id="PTHR30547">
    <property type="entry name" value="UNCHARACTERIZED PROTEIN YHCG-RELATED"/>
    <property type="match status" value="1"/>
</dbReference>
<dbReference type="PANTHER" id="PTHR30547:SF0">
    <property type="entry name" value="BLR8175 PROTEIN"/>
    <property type="match status" value="1"/>
</dbReference>
<name>A0ABY5M5K9_9CYAN</name>
<accession>A0ABY5M5K9</accession>
<sequence>MLACIAYGDKNKHDQTPLEKAILTRLFPFLNEMGGIFTFTNTQYYVQVNGEDFFIDLLFYHRQLKCLVAIDLKIGKFVPDFLNKMQLYLPALDDVSRLPNENLSIGILVCKCQNETIVKYVIPESNRGNCKVVSTLPQELKNHLPEPEQVAKLLEEIE</sequence>
<dbReference type="EMBL" id="CP099464">
    <property type="protein sequence ID" value="UUO18046.1"/>
    <property type="molecule type" value="Genomic_DNA"/>
</dbReference>
<reference evidence="2" key="1">
    <citation type="submission" date="2022-06" db="EMBL/GenBank/DDBJ databases">
        <title>Nostosin G and Spiroidesin B from the Cyanobacterium Dolichospermum sp. NIES-1697.</title>
        <authorList>
            <person name="Phan C.-S."/>
            <person name="Mehjabin J.J."/>
            <person name="Anas A.R.J."/>
            <person name="Hayasaka M."/>
            <person name="Onoki R."/>
            <person name="Wang J."/>
            <person name="Umezawa T."/>
            <person name="Washio K."/>
            <person name="Morikawa M."/>
            <person name="Okino T."/>
        </authorList>
    </citation>
    <scope>NUCLEOTIDE SEQUENCE</scope>
    <source>
        <strain evidence="2">NIES-1697</strain>
    </source>
</reference>